<dbReference type="InterPro" id="IPR021109">
    <property type="entry name" value="Peptidase_aspartic_dom_sf"/>
</dbReference>
<dbReference type="Proteomes" id="UP000046393">
    <property type="component" value="Unplaced"/>
</dbReference>
<proteinExistence type="inferred from homology"/>
<dbReference type="Gene3D" id="2.40.70.10">
    <property type="entry name" value="Acid Proteases"/>
    <property type="match status" value="3"/>
</dbReference>
<dbReference type="CDD" id="cd05471">
    <property type="entry name" value="pepsin_like"/>
    <property type="match status" value="1"/>
</dbReference>
<dbReference type="PANTHER" id="PTHR47966">
    <property type="entry name" value="BETA-SITE APP-CLEAVING ENZYME, ISOFORM A-RELATED"/>
    <property type="match status" value="1"/>
</dbReference>
<reference evidence="6" key="1">
    <citation type="submission" date="2017-02" db="UniProtKB">
        <authorList>
            <consortium name="WormBaseParasite"/>
        </authorList>
    </citation>
    <scope>IDENTIFICATION</scope>
</reference>
<evidence type="ECO:0000256" key="1">
    <source>
        <dbReference type="ARBA" id="ARBA00007447"/>
    </source>
</evidence>
<dbReference type="PANTHER" id="PTHR47966:SF45">
    <property type="entry name" value="PEPTIDASE A1 DOMAIN-CONTAINING PROTEIN"/>
    <property type="match status" value="1"/>
</dbReference>
<feature type="domain" description="Peptidase A1" evidence="4">
    <location>
        <begin position="45"/>
        <end position="321"/>
    </location>
</feature>
<dbReference type="InterPro" id="IPR001461">
    <property type="entry name" value="Aspartic_peptidase_A1"/>
</dbReference>
<dbReference type="AlphaFoldDB" id="A0A0N5AFP3"/>
<dbReference type="WBParaSite" id="SMUV_0000310501-mRNA-1">
    <property type="protein sequence ID" value="SMUV_0000310501-mRNA-1"/>
    <property type="gene ID" value="SMUV_0000310501"/>
</dbReference>
<evidence type="ECO:0000313" key="5">
    <source>
        <dbReference type="Proteomes" id="UP000046393"/>
    </source>
</evidence>
<dbReference type="Pfam" id="PF00026">
    <property type="entry name" value="Asp"/>
    <property type="match status" value="2"/>
</dbReference>
<evidence type="ECO:0000259" key="4">
    <source>
        <dbReference type="PROSITE" id="PS51767"/>
    </source>
</evidence>
<name>A0A0N5AFP3_9BILA</name>
<dbReference type="PROSITE" id="PS51767">
    <property type="entry name" value="PEPTIDASE_A1"/>
    <property type="match status" value="1"/>
</dbReference>
<dbReference type="GO" id="GO:0005764">
    <property type="term" value="C:lysosome"/>
    <property type="evidence" value="ECO:0007669"/>
    <property type="project" value="TreeGrafter"/>
</dbReference>
<evidence type="ECO:0000313" key="6">
    <source>
        <dbReference type="WBParaSite" id="SMUV_0000310501-mRNA-1"/>
    </source>
</evidence>
<protein>
    <submittedName>
        <fullName evidence="6">Peptidase A1 domain-containing protein</fullName>
    </submittedName>
</protein>
<keyword evidence="5" id="KW-1185">Reference proteome</keyword>
<sequence>MKILLKYGRNVPKKYAGLWNERNATNIRLLKAVPQHVTNRYDTEYLCAITIGTSESQKNSQTFTVIPDTGSSTLWIPEKTAKIPNCPNIRKFDPSLSKTFVKKNYKLKELYGDGSTAEGYYGSDTISIGDSRELKISNQQFGLATSISLNNCELEGIFGLGFSNSLGIDSPLITAWKQNSLSQPIFTIWLSSENYYKDPNGLITYGGFDSEHCDSTITYHKLSSTLYWQFRIEGARINNKFYRFNAEAISDTGTSFLYVSQSLADELVANFGVIDKYCLLALGTLVDNGYAQFFILGDPFIRQFCQVHDMANERIGFARSL</sequence>
<dbReference type="GO" id="GO:0006508">
    <property type="term" value="P:proteolysis"/>
    <property type="evidence" value="ECO:0007669"/>
    <property type="project" value="UniProtKB-KW"/>
</dbReference>
<dbReference type="STRING" id="451379.A0A0N5AFP3"/>
<dbReference type="InterPro" id="IPR001969">
    <property type="entry name" value="Aspartic_peptidase_AS"/>
</dbReference>
<evidence type="ECO:0000256" key="3">
    <source>
        <dbReference type="RuleBase" id="RU000454"/>
    </source>
</evidence>
<accession>A0A0N5AFP3</accession>
<keyword evidence="3" id="KW-0064">Aspartyl protease</keyword>
<evidence type="ECO:0000256" key="2">
    <source>
        <dbReference type="PIRSR" id="PIRSR601461-1"/>
    </source>
</evidence>
<dbReference type="PRINTS" id="PR00792">
    <property type="entry name" value="PEPSIN"/>
</dbReference>
<keyword evidence="3" id="KW-0378">Hydrolase</keyword>
<comment type="similarity">
    <text evidence="1 3">Belongs to the peptidase A1 family.</text>
</comment>
<dbReference type="PROSITE" id="PS00141">
    <property type="entry name" value="ASP_PROTEASE"/>
    <property type="match status" value="1"/>
</dbReference>
<dbReference type="GO" id="GO:0004190">
    <property type="term" value="F:aspartic-type endopeptidase activity"/>
    <property type="evidence" value="ECO:0007669"/>
    <property type="project" value="UniProtKB-KW"/>
</dbReference>
<dbReference type="InterPro" id="IPR034164">
    <property type="entry name" value="Pepsin-like_dom"/>
</dbReference>
<dbReference type="InterPro" id="IPR033121">
    <property type="entry name" value="PEPTIDASE_A1"/>
</dbReference>
<feature type="active site" evidence="2">
    <location>
        <position position="68"/>
    </location>
</feature>
<organism evidence="5 6">
    <name type="scientific">Syphacia muris</name>
    <dbReference type="NCBI Taxonomy" id="451379"/>
    <lineage>
        <taxon>Eukaryota</taxon>
        <taxon>Metazoa</taxon>
        <taxon>Ecdysozoa</taxon>
        <taxon>Nematoda</taxon>
        <taxon>Chromadorea</taxon>
        <taxon>Rhabditida</taxon>
        <taxon>Spirurina</taxon>
        <taxon>Oxyuridomorpha</taxon>
        <taxon>Oxyuroidea</taxon>
        <taxon>Oxyuridae</taxon>
        <taxon>Syphacia</taxon>
    </lineage>
</organism>
<feature type="active site" evidence="2">
    <location>
        <position position="251"/>
    </location>
</feature>
<dbReference type="SUPFAM" id="SSF50630">
    <property type="entry name" value="Acid proteases"/>
    <property type="match status" value="1"/>
</dbReference>
<keyword evidence="3" id="KW-0645">Protease</keyword>